<dbReference type="EMBL" id="JBHFFA010000006">
    <property type="protein sequence ID" value="KAL2622006.1"/>
    <property type="molecule type" value="Genomic_DNA"/>
</dbReference>
<accession>A0ABD1Y5V5</accession>
<dbReference type="AlphaFoldDB" id="A0ABD1Y5V5"/>
<feature type="compositionally biased region" description="Basic and acidic residues" evidence="1">
    <location>
        <begin position="73"/>
        <end position="94"/>
    </location>
</feature>
<protein>
    <submittedName>
        <fullName evidence="2">Uncharacterized protein</fullName>
    </submittedName>
</protein>
<reference evidence="2 3" key="1">
    <citation type="submission" date="2024-09" db="EMBL/GenBank/DDBJ databases">
        <title>Chromosome-scale assembly of Riccia fluitans.</title>
        <authorList>
            <person name="Paukszto L."/>
            <person name="Sawicki J."/>
            <person name="Karawczyk K."/>
            <person name="Piernik-Szablinska J."/>
            <person name="Szczecinska M."/>
            <person name="Mazdziarz M."/>
        </authorList>
    </citation>
    <scope>NUCLEOTIDE SEQUENCE [LARGE SCALE GENOMIC DNA]</scope>
    <source>
        <strain evidence="2">Rf_01</strain>
        <tissue evidence="2">Aerial parts of the thallus</tissue>
    </source>
</reference>
<organism evidence="2 3">
    <name type="scientific">Riccia fluitans</name>
    <dbReference type="NCBI Taxonomy" id="41844"/>
    <lineage>
        <taxon>Eukaryota</taxon>
        <taxon>Viridiplantae</taxon>
        <taxon>Streptophyta</taxon>
        <taxon>Embryophyta</taxon>
        <taxon>Marchantiophyta</taxon>
        <taxon>Marchantiopsida</taxon>
        <taxon>Marchantiidae</taxon>
        <taxon>Marchantiales</taxon>
        <taxon>Ricciaceae</taxon>
        <taxon>Riccia</taxon>
    </lineage>
</organism>
<dbReference type="Proteomes" id="UP001605036">
    <property type="component" value="Unassembled WGS sequence"/>
</dbReference>
<comment type="caution">
    <text evidence="2">The sequence shown here is derived from an EMBL/GenBank/DDBJ whole genome shotgun (WGS) entry which is preliminary data.</text>
</comment>
<evidence type="ECO:0000313" key="3">
    <source>
        <dbReference type="Proteomes" id="UP001605036"/>
    </source>
</evidence>
<feature type="compositionally biased region" description="Basic residues" evidence="1">
    <location>
        <begin position="56"/>
        <end position="71"/>
    </location>
</feature>
<sequence length="94" mass="10611">MTPTWRTLDTEIKYGEASRTNMRTGKGMFAERAILGIRQRALTAADVRSMYGLKRASRNRHAGSSHVRSRRVTGNDKGETDTINVRTRDIEATE</sequence>
<keyword evidence="3" id="KW-1185">Reference proteome</keyword>
<name>A0ABD1Y5V5_9MARC</name>
<feature type="region of interest" description="Disordered" evidence="1">
    <location>
        <begin position="56"/>
        <end position="94"/>
    </location>
</feature>
<gene>
    <name evidence="2" type="ORF">R1flu_002211</name>
</gene>
<evidence type="ECO:0000256" key="1">
    <source>
        <dbReference type="SAM" id="MobiDB-lite"/>
    </source>
</evidence>
<proteinExistence type="predicted"/>
<evidence type="ECO:0000313" key="2">
    <source>
        <dbReference type="EMBL" id="KAL2622006.1"/>
    </source>
</evidence>